<reference evidence="1" key="2">
    <citation type="journal article" date="2015" name="Fish Shellfish Immunol.">
        <title>Early steps in the European eel (Anguilla anguilla)-Vibrio vulnificus interaction in the gills: Role of the RtxA13 toxin.</title>
        <authorList>
            <person name="Callol A."/>
            <person name="Pajuelo D."/>
            <person name="Ebbesson L."/>
            <person name="Teles M."/>
            <person name="MacKenzie S."/>
            <person name="Amaro C."/>
        </authorList>
    </citation>
    <scope>NUCLEOTIDE SEQUENCE</scope>
</reference>
<organism evidence="1">
    <name type="scientific">Anguilla anguilla</name>
    <name type="common">European freshwater eel</name>
    <name type="synonym">Muraena anguilla</name>
    <dbReference type="NCBI Taxonomy" id="7936"/>
    <lineage>
        <taxon>Eukaryota</taxon>
        <taxon>Metazoa</taxon>
        <taxon>Chordata</taxon>
        <taxon>Craniata</taxon>
        <taxon>Vertebrata</taxon>
        <taxon>Euteleostomi</taxon>
        <taxon>Actinopterygii</taxon>
        <taxon>Neopterygii</taxon>
        <taxon>Teleostei</taxon>
        <taxon>Anguilliformes</taxon>
        <taxon>Anguillidae</taxon>
        <taxon>Anguilla</taxon>
    </lineage>
</organism>
<dbReference type="EMBL" id="GBXM01065969">
    <property type="protein sequence ID" value="JAH42608.1"/>
    <property type="molecule type" value="Transcribed_RNA"/>
</dbReference>
<accession>A0A0E9SPZ3</accession>
<name>A0A0E9SPZ3_ANGAN</name>
<reference evidence="1" key="1">
    <citation type="submission" date="2014-11" db="EMBL/GenBank/DDBJ databases">
        <authorList>
            <person name="Amaro Gonzalez C."/>
        </authorList>
    </citation>
    <scope>NUCLEOTIDE SEQUENCE</scope>
</reference>
<sequence>MITQYIGRPKAYVMLFQLCSCGSIPQRQQNDCSCAIGQ</sequence>
<evidence type="ECO:0000313" key="1">
    <source>
        <dbReference type="EMBL" id="JAH42608.1"/>
    </source>
</evidence>
<protein>
    <submittedName>
        <fullName evidence="1">Uncharacterized protein</fullName>
    </submittedName>
</protein>
<dbReference type="AlphaFoldDB" id="A0A0E9SPZ3"/>
<proteinExistence type="predicted"/>